<dbReference type="Pfam" id="PF11066">
    <property type="entry name" value="DUF2867"/>
    <property type="match status" value="1"/>
</dbReference>
<dbReference type="PANTHER" id="PTHR48079:SF6">
    <property type="entry name" value="NAD(P)-BINDING DOMAIN-CONTAINING PROTEIN-RELATED"/>
    <property type="match status" value="1"/>
</dbReference>
<dbReference type="InterPro" id="IPR021295">
    <property type="entry name" value="DUF2867"/>
</dbReference>
<evidence type="ECO:0000259" key="1">
    <source>
        <dbReference type="Pfam" id="PF13460"/>
    </source>
</evidence>
<dbReference type="Pfam" id="PF13460">
    <property type="entry name" value="NAD_binding_10"/>
    <property type="match status" value="1"/>
</dbReference>
<dbReference type="OrthoDB" id="9774199at2"/>
<proteinExistence type="predicted"/>
<dbReference type="Gene3D" id="3.40.50.720">
    <property type="entry name" value="NAD(P)-binding Rossmann-like Domain"/>
    <property type="match status" value="1"/>
</dbReference>
<evidence type="ECO:0000313" key="2">
    <source>
        <dbReference type="EMBL" id="OLQ90193.1"/>
    </source>
</evidence>
<comment type="caution">
    <text evidence="2">The sequence shown here is derived from an EMBL/GenBank/DDBJ whole genome shotgun (WGS) entry which is preliminary data.</text>
</comment>
<organism evidence="2 3">
    <name type="scientific">Vibrio panuliri</name>
    <dbReference type="NCBI Taxonomy" id="1381081"/>
    <lineage>
        <taxon>Bacteria</taxon>
        <taxon>Pseudomonadati</taxon>
        <taxon>Pseudomonadota</taxon>
        <taxon>Gammaproteobacteria</taxon>
        <taxon>Vibrionales</taxon>
        <taxon>Vibrionaceae</taxon>
        <taxon>Vibrio</taxon>
    </lineage>
</organism>
<dbReference type="SUPFAM" id="SSF51735">
    <property type="entry name" value="NAD(P)-binding Rossmann-fold domains"/>
    <property type="match status" value="1"/>
</dbReference>
<dbReference type="AlphaFoldDB" id="A0A1Q9HIP8"/>
<dbReference type="InterPro" id="IPR036291">
    <property type="entry name" value="NAD(P)-bd_dom_sf"/>
</dbReference>
<reference evidence="2 3" key="1">
    <citation type="submission" date="2016-09" db="EMBL/GenBank/DDBJ databases">
        <title>Genomic Taxonomy of the Vibrionaceae.</title>
        <authorList>
            <person name="Gonzalez-Castillo A."/>
            <person name="Gomez-Gil B."/>
            <person name="Enciso-Ibarra K."/>
        </authorList>
    </citation>
    <scope>NUCLEOTIDE SEQUENCE [LARGE SCALE GENOMIC DNA]</scope>
    <source>
        <strain evidence="2 3">CAIM 703</strain>
    </source>
</reference>
<name>A0A1Q9HIP8_9VIBR</name>
<dbReference type="STRING" id="1381081.BIY22_04110"/>
<dbReference type="PANTHER" id="PTHR48079">
    <property type="entry name" value="PROTEIN YEEZ"/>
    <property type="match status" value="1"/>
</dbReference>
<dbReference type="RefSeq" id="WP_075707553.1">
    <property type="nucleotide sequence ID" value="NZ_MJMJ01000012.1"/>
</dbReference>
<dbReference type="Proteomes" id="UP000186313">
    <property type="component" value="Unassembled WGS sequence"/>
</dbReference>
<sequence length="484" mass="54446">MKKVLVLGASGYIGSQLLPQLCAQGYDVTAAARQIDYLQARTLPHSYLTLTYLDLADRQATLALVPQFDIVYFLVHGMAQGYDFVDYEISLAENFKAALQQSHVEHVIYLSAIQPQTGNSEHLQARKMTGEILRQSGVAITEVRAGVIIGPGSAAFEIMRDFVYNLPALITPKWVDSKANPIALANLNHYLLELAKNPSDGNVLYEAGGPDTLSYREQFKVICQASQRPYRLYATSLLTPKMASYWLGMVTSVPSSIGSALLAGLEHDFIANSTELEQRFPQKMVGFEEMVKTSIEQEGKFVRSNVWGFDPAALKRWQAGYGYYPKQTGANIETQLSADELWQVIKTLGNRQDPYFFANILWRTREWLDIFFGGSKPLRRMPEGPELKVGDFIDSWKVIRCERNQFLSLLFGMQGPGLGRLEFTINDLGDKRTLNITAWWHPQGFKGLLYWFAMMPAHLFIFKGMAKAIVRKALNKRGGEISDN</sequence>
<dbReference type="InterPro" id="IPR016040">
    <property type="entry name" value="NAD(P)-bd_dom"/>
</dbReference>
<accession>A0A1Q9HIP8</accession>
<dbReference type="EMBL" id="MJMJ01000012">
    <property type="protein sequence ID" value="OLQ90193.1"/>
    <property type="molecule type" value="Genomic_DNA"/>
</dbReference>
<gene>
    <name evidence="2" type="ORF">BIY22_04110</name>
</gene>
<feature type="domain" description="NAD(P)-binding" evidence="1">
    <location>
        <begin position="8"/>
        <end position="147"/>
    </location>
</feature>
<dbReference type="GO" id="GO:0005737">
    <property type="term" value="C:cytoplasm"/>
    <property type="evidence" value="ECO:0007669"/>
    <property type="project" value="TreeGrafter"/>
</dbReference>
<protein>
    <submittedName>
        <fullName evidence="2">NAD(P)-dependent oxidoreductase</fullName>
    </submittedName>
</protein>
<dbReference type="InterPro" id="IPR051783">
    <property type="entry name" value="NAD(P)-dependent_oxidoreduct"/>
</dbReference>
<evidence type="ECO:0000313" key="3">
    <source>
        <dbReference type="Proteomes" id="UP000186313"/>
    </source>
</evidence>
<dbReference type="GO" id="GO:0004029">
    <property type="term" value="F:aldehyde dehydrogenase (NAD+) activity"/>
    <property type="evidence" value="ECO:0007669"/>
    <property type="project" value="TreeGrafter"/>
</dbReference>